<keyword evidence="2" id="KW-1185">Reference proteome</keyword>
<dbReference type="Gene3D" id="3.40.50.1000">
    <property type="entry name" value="HAD superfamily/HAD-like"/>
    <property type="match status" value="2"/>
</dbReference>
<sequence>MLPIDSAGAGEFAEVGFVLTDMDETLTFHGRLSARTYAALERLQAAGVKVIPVTAAPAGWCDQMARMWPVDGVIGENGGFFFQRDEDGHGLRRHFWHPPEERQRVTRELERIAARVQAALPTARFAEDQPFRVTSIAFAQPDDPQQRADIVDLLRREGADVTVNNLWVLGWLGGYDKLAAARRFLESRYGLAIEADRRAVAYVGDSTNDAPMFSFFEHSFGVSTVRNYLAEIPKAPRWITRGPGGDGFVEVADAVLAAKR</sequence>
<dbReference type="GO" id="GO:0016787">
    <property type="term" value="F:hydrolase activity"/>
    <property type="evidence" value="ECO:0007669"/>
    <property type="project" value="UniProtKB-KW"/>
</dbReference>
<evidence type="ECO:0000313" key="1">
    <source>
        <dbReference type="EMBL" id="TSJ60210.1"/>
    </source>
</evidence>
<dbReference type="EMBL" id="VMBP01000007">
    <property type="protein sequence ID" value="TSJ60210.1"/>
    <property type="molecule type" value="Genomic_DNA"/>
</dbReference>
<organism evidence="1 2">
    <name type="scientific">Ancylobacter moscoviensis</name>
    <dbReference type="NCBI Taxonomy" id="2597768"/>
    <lineage>
        <taxon>Bacteria</taxon>
        <taxon>Pseudomonadati</taxon>
        <taxon>Pseudomonadota</taxon>
        <taxon>Alphaproteobacteria</taxon>
        <taxon>Hyphomicrobiales</taxon>
        <taxon>Xanthobacteraceae</taxon>
        <taxon>Ancylobacter</taxon>
    </lineage>
</organism>
<dbReference type="RefSeq" id="WP_144344504.1">
    <property type="nucleotide sequence ID" value="NZ_VMBP01000007.1"/>
</dbReference>
<name>A0ABY3DMC5_9HYPH</name>
<protein>
    <submittedName>
        <fullName evidence="1">HAD-IIB family hydrolase</fullName>
    </submittedName>
</protein>
<dbReference type="Pfam" id="PF08282">
    <property type="entry name" value="Hydrolase_3"/>
    <property type="match status" value="1"/>
</dbReference>
<gene>
    <name evidence="1" type="ORF">FO470_18660</name>
</gene>
<evidence type="ECO:0000313" key="2">
    <source>
        <dbReference type="Proteomes" id="UP000315321"/>
    </source>
</evidence>
<dbReference type="InterPro" id="IPR036412">
    <property type="entry name" value="HAD-like_sf"/>
</dbReference>
<comment type="caution">
    <text evidence="1">The sequence shown here is derived from an EMBL/GenBank/DDBJ whole genome shotgun (WGS) entry which is preliminary data.</text>
</comment>
<keyword evidence="1" id="KW-0378">Hydrolase</keyword>
<accession>A0ABY3DMC5</accession>
<proteinExistence type="predicted"/>
<dbReference type="Proteomes" id="UP000315321">
    <property type="component" value="Unassembled WGS sequence"/>
</dbReference>
<dbReference type="SUPFAM" id="SSF56784">
    <property type="entry name" value="HAD-like"/>
    <property type="match status" value="1"/>
</dbReference>
<dbReference type="InterPro" id="IPR023214">
    <property type="entry name" value="HAD_sf"/>
</dbReference>
<reference evidence="1 2" key="1">
    <citation type="submission" date="2019-07" db="EMBL/GenBank/DDBJ databases">
        <authorList>
            <person name="Grouzdev D.S."/>
        </authorList>
    </citation>
    <scope>NUCLEOTIDE SEQUENCE [LARGE SCALE GENOMIC DNA]</scope>
    <source>
        <strain evidence="1 2">3C</strain>
    </source>
</reference>
<dbReference type="NCBIfam" id="TIGR01484">
    <property type="entry name" value="HAD-SF-IIB"/>
    <property type="match status" value="1"/>
</dbReference>
<dbReference type="PANTHER" id="PTHR10000:SF8">
    <property type="entry name" value="HAD SUPERFAMILY HYDROLASE-LIKE, TYPE 3"/>
    <property type="match status" value="1"/>
</dbReference>
<dbReference type="InterPro" id="IPR006379">
    <property type="entry name" value="HAD-SF_hydro_IIB"/>
</dbReference>
<dbReference type="PANTHER" id="PTHR10000">
    <property type="entry name" value="PHOSPHOSERINE PHOSPHATASE"/>
    <property type="match status" value="1"/>
</dbReference>